<reference evidence="1 2" key="1">
    <citation type="submission" date="2023-07" db="EMBL/GenBank/DDBJ databases">
        <title>Sequencing the genomes of 1000 actinobacteria strains.</title>
        <authorList>
            <person name="Klenk H.-P."/>
        </authorList>
    </citation>
    <scope>NUCLEOTIDE SEQUENCE [LARGE SCALE GENOMIC DNA]</scope>
    <source>
        <strain evidence="1 2">DSM 19426</strain>
    </source>
</reference>
<evidence type="ECO:0000313" key="2">
    <source>
        <dbReference type="Proteomes" id="UP001183648"/>
    </source>
</evidence>
<gene>
    <name evidence="1" type="ORF">J2S63_001183</name>
</gene>
<name>A0ABU2BSL6_9ACTN</name>
<comment type="caution">
    <text evidence="1">The sequence shown here is derived from an EMBL/GenBank/DDBJ whole genome shotgun (WGS) entry which is preliminary data.</text>
</comment>
<dbReference type="EMBL" id="JAVDYG010000001">
    <property type="protein sequence ID" value="MDR7361630.1"/>
    <property type="molecule type" value="Genomic_DNA"/>
</dbReference>
<dbReference type="Proteomes" id="UP001183648">
    <property type="component" value="Unassembled WGS sequence"/>
</dbReference>
<keyword evidence="2" id="KW-1185">Reference proteome</keyword>
<sequence>MVVCDLCGASHEGDAPPLTWSLSMEAGQAKRFCDSCTREHLRVVEGKLDLSRGW</sequence>
<dbReference type="RefSeq" id="WP_310299864.1">
    <property type="nucleotide sequence ID" value="NZ_BAAAPS010000007.1"/>
</dbReference>
<accession>A0ABU2BSL6</accession>
<proteinExistence type="predicted"/>
<organism evidence="1 2">
    <name type="scientific">Nocardioides marmoribigeumensis</name>
    <dbReference type="NCBI Taxonomy" id="433649"/>
    <lineage>
        <taxon>Bacteria</taxon>
        <taxon>Bacillati</taxon>
        <taxon>Actinomycetota</taxon>
        <taxon>Actinomycetes</taxon>
        <taxon>Propionibacteriales</taxon>
        <taxon>Nocardioidaceae</taxon>
        <taxon>Nocardioides</taxon>
    </lineage>
</organism>
<protein>
    <submittedName>
        <fullName evidence="1">Uncharacterized protein</fullName>
    </submittedName>
</protein>
<evidence type="ECO:0000313" key="1">
    <source>
        <dbReference type="EMBL" id="MDR7361630.1"/>
    </source>
</evidence>